<keyword evidence="5" id="KW-1185">Reference proteome</keyword>
<gene>
    <name evidence="4" type="ORF">DES52_12148</name>
</gene>
<comment type="caution">
    <text evidence="4">The sequence shown here is derived from an EMBL/GenBank/DDBJ whole genome shotgun (WGS) entry which is preliminary data.</text>
</comment>
<dbReference type="PROSITE" id="PS51186">
    <property type="entry name" value="GNAT"/>
    <property type="match status" value="2"/>
</dbReference>
<dbReference type="Pfam" id="PF00583">
    <property type="entry name" value="Acetyltransf_1"/>
    <property type="match status" value="1"/>
</dbReference>
<evidence type="ECO:0000256" key="1">
    <source>
        <dbReference type="ARBA" id="ARBA00022679"/>
    </source>
</evidence>
<feature type="domain" description="N-acetyltransferase" evidence="3">
    <location>
        <begin position="1"/>
        <end position="149"/>
    </location>
</feature>
<feature type="domain" description="N-acetyltransferase" evidence="3">
    <location>
        <begin position="167"/>
        <end position="313"/>
    </location>
</feature>
<dbReference type="GO" id="GO:0016747">
    <property type="term" value="F:acyltransferase activity, transferring groups other than amino-acyl groups"/>
    <property type="evidence" value="ECO:0007669"/>
    <property type="project" value="InterPro"/>
</dbReference>
<organism evidence="4 5">
    <name type="scientific">Deinococcus yavapaiensis KR-236</name>
    <dbReference type="NCBI Taxonomy" id="694435"/>
    <lineage>
        <taxon>Bacteria</taxon>
        <taxon>Thermotogati</taxon>
        <taxon>Deinococcota</taxon>
        <taxon>Deinococci</taxon>
        <taxon>Deinococcales</taxon>
        <taxon>Deinococcaceae</taxon>
        <taxon>Deinococcus</taxon>
    </lineage>
</organism>
<evidence type="ECO:0000256" key="2">
    <source>
        <dbReference type="ARBA" id="ARBA00023315"/>
    </source>
</evidence>
<dbReference type="Proteomes" id="UP000248326">
    <property type="component" value="Unassembled WGS sequence"/>
</dbReference>
<evidence type="ECO:0000313" key="4">
    <source>
        <dbReference type="EMBL" id="PYE49915.1"/>
    </source>
</evidence>
<accession>A0A318S020</accession>
<keyword evidence="2 4" id="KW-0012">Acyltransferase</keyword>
<evidence type="ECO:0000259" key="3">
    <source>
        <dbReference type="PROSITE" id="PS51186"/>
    </source>
</evidence>
<dbReference type="RefSeq" id="WP_110888594.1">
    <property type="nucleotide sequence ID" value="NZ_QJSX01000021.1"/>
</dbReference>
<dbReference type="SUPFAM" id="SSF55729">
    <property type="entry name" value="Acyl-CoA N-acyltransferases (Nat)"/>
    <property type="match status" value="2"/>
</dbReference>
<evidence type="ECO:0000313" key="5">
    <source>
        <dbReference type="Proteomes" id="UP000248326"/>
    </source>
</evidence>
<proteinExistence type="predicted"/>
<dbReference type="InterPro" id="IPR000182">
    <property type="entry name" value="GNAT_dom"/>
</dbReference>
<dbReference type="EMBL" id="QJSX01000021">
    <property type="protein sequence ID" value="PYE49915.1"/>
    <property type="molecule type" value="Genomic_DNA"/>
</dbReference>
<protein>
    <submittedName>
        <fullName evidence="4">L-amino acid N-acyltransferase YncA</fullName>
    </submittedName>
</protein>
<dbReference type="Gene3D" id="3.40.630.30">
    <property type="match status" value="1"/>
</dbReference>
<dbReference type="InterPro" id="IPR050832">
    <property type="entry name" value="Bact_Acetyltransf"/>
</dbReference>
<keyword evidence="1 4" id="KW-0808">Transferase</keyword>
<name>A0A318S020_9DEIO</name>
<sequence length="313" mass="34696">MRIRPIDPNVDYPRVVDIASRFFTIPPTVERLRETHVSPPAGGLVHRVVAQDATGRLLGYGHAGYDPWDRPGHFFVRVVVDPPARRRGVGRALLNDALAFCRAHEATSVTTSVRDDEARDLAFARSFGFDVAFHTFESVLDVETFDDAPFANVIPSLEASGVRFTTLADEGMTEANKRRLYDLNRAAALDVPDADGTFAPYEEFCRHVFDAHWFRADGQFLAVDGERYVALGALGVHDDIGEGTNAFTGVDRAYRGRHLALAVKLLVIRSARTRGLPRVRTNNNSLNAPILALNRRLGYQPRPGFFTVALEIP</sequence>
<dbReference type="CDD" id="cd04301">
    <property type="entry name" value="NAT_SF"/>
    <property type="match status" value="1"/>
</dbReference>
<dbReference type="PANTHER" id="PTHR43877">
    <property type="entry name" value="AMINOALKYLPHOSPHONATE N-ACETYLTRANSFERASE-RELATED-RELATED"/>
    <property type="match status" value="1"/>
</dbReference>
<dbReference type="AlphaFoldDB" id="A0A318S020"/>
<reference evidence="4 5" key="1">
    <citation type="submission" date="2018-06" db="EMBL/GenBank/DDBJ databases">
        <title>Genomic Encyclopedia of Type Strains, Phase IV (KMG-IV): sequencing the most valuable type-strain genomes for metagenomic binning, comparative biology and taxonomic classification.</title>
        <authorList>
            <person name="Goeker M."/>
        </authorList>
    </citation>
    <scope>NUCLEOTIDE SEQUENCE [LARGE SCALE GENOMIC DNA]</scope>
    <source>
        <strain evidence="4 5">DSM 18048</strain>
    </source>
</reference>
<dbReference type="OrthoDB" id="2569455at2"/>
<dbReference type="InterPro" id="IPR016181">
    <property type="entry name" value="Acyl_CoA_acyltransferase"/>
</dbReference>